<sequence>MTRKYIDCREFPSEMNCTVALSADSDQELLDAAVQHAVSVHKHTDSPELRSQLSALFHQGTPPVDSPRAG</sequence>
<dbReference type="EMBL" id="AEJF01000126">
    <property type="protein sequence ID" value="KLU24417.1"/>
    <property type="molecule type" value="Genomic_DNA"/>
</dbReference>
<dbReference type="InterPro" id="IPR009409">
    <property type="entry name" value="DUF1059"/>
</dbReference>
<dbReference type="RefSeq" id="WP_047848508.1">
    <property type="nucleotide sequence ID" value="NZ_AEJF01000126.1"/>
</dbReference>
<gene>
    <name evidence="1" type="ORF">EOS_20420</name>
</gene>
<protein>
    <recommendedName>
        <fullName evidence="3">DUF1059 domain-containing protein</fullName>
    </recommendedName>
</protein>
<name>A0A0J1CUX5_9BURK</name>
<keyword evidence="2" id="KW-1185">Reference proteome</keyword>
<evidence type="ECO:0008006" key="3">
    <source>
        <dbReference type="Google" id="ProtNLM"/>
    </source>
</evidence>
<proteinExistence type="predicted"/>
<accession>A0A0J1CUX5</accession>
<dbReference type="Pfam" id="PF06348">
    <property type="entry name" value="DUF1059"/>
    <property type="match status" value="1"/>
</dbReference>
<dbReference type="OrthoDB" id="4560214at2"/>
<organism evidence="1 2">
    <name type="scientific">Caballeronia mineralivorans PML1(12)</name>
    <dbReference type="NCBI Taxonomy" id="908627"/>
    <lineage>
        <taxon>Bacteria</taxon>
        <taxon>Pseudomonadati</taxon>
        <taxon>Pseudomonadota</taxon>
        <taxon>Betaproteobacteria</taxon>
        <taxon>Burkholderiales</taxon>
        <taxon>Burkholderiaceae</taxon>
        <taxon>Caballeronia</taxon>
    </lineage>
</organism>
<comment type="caution">
    <text evidence="1">The sequence shown here is derived from an EMBL/GenBank/DDBJ whole genome shotgun (WGS) entry which is preliminary data.</text>
</comment>
<evidence type="ECO:0000313" key="1">
    <source>
        <dbReference type="EMBL" id="KLU24417.1"/>
    </source>
</evidence>
<evidence type="ECO:0000313" key="2">
    <source>
        <dbReference type="Proteomes" id="UP000035963"/>
    </source>
</evidence>
<dbReference type="Proteomes" id="UP000035963">
    <property type="component" value="Unassembled WGS sequence"/>
</dbReference>
<dbReference type="AlphaFoldDB" id="A0A0J1CUX5"/>
<reference evidence="1 2" key="1">
    <citation type="journal article" date="2015" name="Genome Announc.">
        <title>Draft Genome Sequence of Burkholderia sp. Strain PML1(12), an Ectomycorrhizosphere-Inhabiting Bacterium with Effective Mineral-Weathering Ability.</title>
        <authorList>
            <person name="Uroz S."/>
            <person name="Oger P."/>
        </authorList>
    </citation>
    <scope>NUCLEOTIDE SEQUENCE [LARGE SCALE GENOMIC DNA]</scope>
    <source>
        <strain evidence="2">PML1(12)</strain>
    </source>
</reference>
<dbReference type="PATRIC" id="fig|908627.4.peg.4574"/>